<gene>
    <name evidence="1" type="ORF">HD556DRAFT_1249025</name>
</gene>
<organism evidence="1 2">
    <name type="scientific">Suillus plorans</name>
    <dbReference type="NCBI Taxonomy" id="116603"/>
    <lineage>
        <taxon>Eukaryota</taxon>
        <taxon>Fungi</taxon>
        <taxon>Dikarya</taxon>
        <taxon>Basidiomycota</taxon>
        <taxon>Agaricomycotina</taxon>
        <taxon>Agaricomycetes</taxon>
        <taxon>Agaricomycetidae</taxon>
        <taxon>Boletales</taxon>
        <taxon>Suillineae</taxon>
        <taxon>Suillaceae</taxon>
        <taxon>Suillus</taxon>
    </lineage>
</organism>
<keyword evidence="2" id="KW-1185">Reference proteome</keyword>
<feature type="non-terminal residue" evidence="1">
    <location>
        <position position="1"/>
    </location>
</feature>
<protein>
    <submittedName>
        <fullName evidence="1">Uncharacterized protein</fullName>
    </submittedName>
</protein>
<name>A0A9P7DA85_9AGAM</name>
<comment type="caution">
    <text evidence="1">The sequence shown here is derived from an EMBL/GenBank/DDBJ whole genome shotgun (WGS) entry which is preliminary data.</text>
</comment>
<sequence>NLTLSNWLTVVRYYDNNQPISQKDVIKHFKNLPQGALRFTQSSLSHHITAKGYSNGQAHLSSNTTALSEKRAWIVTQPDVKKALILWIGHIEQKHETVTDPMLMAKHAKFEEVMDIPEDERSKRVVGYNFTVY</sequence>
<dbReference type="GeneID" id="64592573"/>
<dbReference type="RefSeq" id="XP_041153423.1">
    <property type="nucleotide sequence ID" value="XM_041298809.1"/>
</dbReference>
<dbReference type="EMBL" id="JABBWE010000101">
    <property type="protein sequence ID" value="KAG1785940.1"/>
    <property type="molecule type" value="Genomic_DNA"/>
</dbReference>
<dbReference type="AlphaFoldDB" id="A0A9P7DA85"/>
<reference evidence="1" key="1">
    <citation type="journal article" date="2020" name="New Phytol.">
        <title>Comparative genomics reveals dynamic genome evolution in host specialist ectomycorrhizal fungi.</title>
        <authorList>
            <person name="Lofgren L.A."/>
            <person name="Nguyen N.H."/>
            <person name="Vilgalys R."/>
            <person name="Ruytinx J."/>
            <person name="Liao H.L."/>
            <person name="Branco S."/>
            <person name="Kuo A."/>
            <person name="LaButti K."/>
            <person name="Lipzen A."/>
            <person name="Andreopoulos W."/>
            <person name="Pangilinan J."/>
            <person name="Riley R."/>
            <person name="Hundley H."/>
            <person name="Na H."/>
            <person name="Barry K."/>
            <person name="Grigoriev I.V."/>
            <person name="Stajich J.E."/>
            <person name="Kennedy P.G."/>
        </authorList>
    </citation>
    <scope>NUCLEOTIDE SEQUENCE</scope>
    <source>
        <strain evidence="1">S12</strain>
    </source>
</reference>
<dbReference type="OrthoDB" id="3180757at2759"/>
<evidence type="ECO:0000313" key="2">
    <source>
        <dbReference type="Proteomes" id="UP000719766"/>
    </source>
</evidence>
<dbReference type="Proteomes" id="UP000719766">
    <property type="component" value="Unassembled WGS sequence"/>
</dbReference>
<accession>A0A9P7DA85</accession>
<evidence type="ECO:0000313" key="1">
    <source>
        <dbReference type="EMBL" id="KAG1785940.1"/>
    </source>
</evidence>
<proteinExistence type="predicted"/>